<feature type="domain" description="Imm-5-like" evidence="1">
    <location>
        <begin position="9"/>
        <end position="128"/>
    </location>
</feature>
<reference evidence="2 3" key="1">
    <citation type="submission" date="2022-02" db="EMBL/GenBank/DDBJ databases">
        <title>Draft genome sequence of Mezorhizobium retamae strain IRAMC:0171 isolated from Retama raetam nodules.</title>
        <authorList>
            <person name="Bengaied R."/>
            <person name="Sbissi I."/>
            <person name="Huber K."/>
            <person name="Ghodbane F."/>
            <person name="Nouioui I."/>
            <person name="Tarhouni M."/>
            <person name="Gtari M."/>
        </authorList>
    </citation>
    <scope>NUCLEOTIDE SEQUENCE [LARGE SCALE GENOMIC DNA]</scope>
    <source>
        <strain evidence="2 3">IRAMC:0171</strain>
    </source>
</reference>
<comment type="caution">
    <text evidence="2">The sequence shown here is derived from an EMBL/GenBank/DDBJ whole genome shotgun (WGS) entry which is preliminary data.</text>
</comment>
<organism evidence="2 3">
    <name type="scientific">Mesorhizobium retamae</name>
    <dbReference type="NCBI Taxonomy" id="2912854"/>
    <lineage>
        <taxon>Bacteria</taxon>
        <taxon>Pseudomonadati</taxon>
        <taxon>Pseudomonadota</taxon>
        <taxon>Alphaproteobacteria</taxon>
        <taxon>Hyphomicrobiales</taxon>
        <taxon>Phyllobacteriaceae</taxon>
        <taxon>Mesorhizobium</taxon>
    </lineage>
</organism>
<gene>
    <name evidence="2" type="ORF">L4923_11845</name>
</gene>
<evidence type="ECO:0000313" key="3">
    <source>
        <dbReference type="Proteomes" id="UP001201701"/>
    </source>
</evidence>
<dbReference type="InterPro" id="IPR048667">
    <property type="entry name" value="Imm5-like"/>
</dbReference>
<sequence length="186" mass="19611">MAHRIDLTMKDLRAVAAYAAESAARVLSIFEQCHPSDTRPRDALEATRGFVQGGKRGKALRDAAWAALKAARQAEDAAASQAARAAMCAASAAYLHPLATATQLRHILGAAAHAARAVEIAKGDGARVDTDPFQHAIRSAPASVIDVLCRYPSAPAGGGRVGELLRCLDRELREISAETSAYRAGR</sequence>
<dbReference type="EMBL" id="JAKREW010000009">
    <property type="protein sequence ID" value="MCG7505704.1"/>
    <property type="molecule type" value="Genomic_DNA"/>
</dbReference>
<accession>A0ABS9QE55</accession>
<evidence type="ECO:0000313" key="2">
    <source>
        <dbReference type="EMBL" id="MCG7505704.1"/>
    </source>
</evidence>
<proteinExistence type="predicted"/>
<dbReference type="RefSeq" id="WP_239365136.1">
    <property type="nucleotide sequence ID" value="NZ_JAKREW010000009.1"/>
</dbReference>
<name>A0ABS9QE55_9HYPH</name>
<dbReference type="Pfam" id="PF21805">
    <property type="entry name" value="Imm5_like"/>
    <property type="match status" value="1"/>
</dbReference>
<dbReference type="Proteomes" id="UP001201701">
    <property type="component" value="Unassembled WGS sequence"/>
</dbReference>
<evidence type="ECO:0000259" key="1">
    <source>
        <dbReference type="Pfam" id="PF21805"/>
    </source>
</evidence>
<keyword evidence="3" id="KW-1185">Reference proteome</keyword>
<protein>
    <recommendedName>
        <fullName evidence="1">Imm-5-like domain-containing protein</fullName>
    </recommendedName>
</protein>